<reference evidence="1" key="1">
    <citation type="submission" date="2014-09" db="EMBL/GenBank/DDBJ databases">
        <authorList>
            <person name="Magalhaes I.L.F."/>
            <person name="Oliveira U."/>
            <person name="Santos F.R."/>
            <person name="Vidigal T.H.D.A."/>
            <person name="Brescovit A.D."/>
            <person name="Santos A.J."/>
        </authorList>
    </citation>
    <scope>NUCLEOTIDE SEQUENCE</scope>
    <source>
        <tissue evidence="1">Shoot tissue taken approximately 20 cm above the soil surface</tissue>
    </source>
</reference>
<proteinExistence type="predicted"/>
<name>A0A0A8ZFG8_ARUDO</name>
<sequence>MAPRRRPPPAAA</sequence>
<protein>
    <submittedName>
        <fullName evidence="1">Uncharacterized protein</fullName>
    </submittedName>
</protein>
<dbReference type="EMBL" id="GBRH01262390">
    <property type="protein sequence ID" value="JAD35505.1"/>
    <property type="molecule type" value="Transcribed_RNA"/>
</dbReference>
<organism evidence="1">
    <name type="scientific">Arundo donax</name>
    <name type="common">Giant reed</name>
    <name type="synonym">Donax arundinaceus</name>
    <dbReference type="NCBI Taxonomy" id="35708"/>
    <lineage>
        <taxon>Eukaryota</taxon>
        <taxon>Viridiplantae</taxon>
        <taxon>Streptophyta</taxon>
        <taxon>Embryophyta</taxon>
        <taxon>Tracheophyta</taxon>
        <taxon>Spermatophyta</taxon>
        <taxon>Magnoliopsida</taxon>
        <taxon>Liliopsida</taxon>
        <taxon>Poales</taxon>
        <taxon>Poaceae</taxon>
        <taxon>PACMAD clade</taxon>
        <taxon>Arundinoideae</taxon>
        <taxon>Arundineae</taxon>
        <taxon>Arundo</taxon>
    </lineage>
</organism>
<reference evidence="1" key="2">
    <citation type="journal article" date="2015" name="Data Brief">
        <title>Shoot transcriptome of the giant reed, Arundo donax.</title>
        <authorList>
            <person name="Barrero R.A."/>
            <person name="Guerrero F.D."/>
            <person name="Moolhuijzen P."/>
            <person name="Goolsby J.A."/>
            <person name="Tidwell J."/>
            <person name="Bellgard S.E."/>
            <person name="Bellgard M.I."/>
        </authorList>
    </citation>
    <scope>NUCLEOTIDE SEQUENCE</scope>
    <source>
        <tissue evidence="1">Shoot tissue taken approximately 20 cm above the soil surface</tissue>
    </source>
</reference>
<accession>A0A0A8ZFG8</accession>
<evidence type="ECO:0000313" key="1">
    <source>
        <dbReference type="EMBL" id="JAD35505.1"/>
    </source>
</evidence>